<name>A0A927PLE9_9ACTN</name>
<dbReference type="Pfam" id="PF02518">
    <property type="entry name" value="HATPase_c"/>
    <property type="match status" value="1"/>
</dbReference>
<evidence type="ECO:0000256" key="1">
    <source>
        <dbReference type="SAM" id="Phobius"/>
    </source>
</evidence>
<dbReference type="SUPFAM" id="SSF55874">
    <property type="entry name" value="ATPase domain of HSP90 chaperone/DNA topoisomerase II/histidine kinase"/>
    <property type="match status" value="1"/>
</dbReference>
<keyword evidence="4" id="KW-1185">Reference proteome</keyword>
<feature type="transmembrane region" description="Helical" evidence="1">
    <location>
        <begin position="330"/>
        <end position="350"/>
    </location>
</feature>
<protein>
    <recommendedName>
        <fullName evidence="2">Histidine kinase/HSP90-like ATPase domain-containing protein</fullName>
    </recommendedName>
</protein>
<dbReference type="Gene3D" id="3.30.565.10">
    <property type="entry name" value="Histidine kinase-like ATPase, C-terminal domain"/>
    <property type="match status" value="1"/>
</dbReference>
<sequence>MRDATVVWVAREAIAAPVFGLVFAAVAIGGLRGGAQRDVATASLRRVAADRARERAAVGERRRIDALVHDSVLSALLAAAGSSDRWVVRNAAARSVADLEDLSKAVPGGLLSVDEVVARMRQTCSDLDETIPVHAVVPDRSAVVDSRVVAALLEVLGEAVRNSLRHAGTDGRRVHRRIDIAIEAPRARVTITDDGVGFDPARVAMNRLGVSVSILNRVEQLPDAHVTLDSAPGLGTTITVDSPLAIADDNLMAEGARHGSAETLPTTASDVLGLRSTGAVALGVAFLVSEALRPLASVHQAQVHLGSAMAVLCLFAALALLLLPRSDPLPAGAAAGCGLVLLLAAAATVVPLAQPGAYSVTTMWPWAVSTVALAFMAVRGRLGIAWLAAIAIAAAYMAWQLQPGIDIARPISTELLWQFFLLMVCSLFAVTLRRQVRRINATRALAVQLAAERADADARRAERDEQLAYLATTARPLLEAMSGNGSIDHLAERARLIEARLRDRIRARALAAEDVLDAAERARARGVEVTLLDDGGLDPELAAKVRARVTARLEQMVEGRITVRILPPGRKSVCTIVEDSPRGVERIEVPAGAVDWDAGKERVW</sequence>
<gene>
    <name evidence="3" type="ORF">HT102_09640</name>
</gene>
<organism evidence="3 4">
    <name type="scientific">Lolliginicoccus lacisalsi</name>
    <dbReference type="NCBI Taxonomy" id="2742202"/>
    <lineage>
        <taxon>Bacteria</taxon>
        <taxon>Bacillati</taxon>
        <taxon>Actinomycetota</taxon>
        <taxon>Actinomycetes</taxon>
        <taxon>Mycobacteriales</taxon>
        <taxon>Hoyosellaceae</taxon>
        <taxon>Lolliginicoccus</taxon>
    </lineage>
</organism>
<dbReference type="Proteomes" id="UP000642993">
    <property type="component" value="Unassembled WGS sequence"/>
</dbReference>
<proteinExistence type="predicted"/>
<dbReference type="RefSeq" id="WP_192039217.1">
    <property type="nucleotide sequence ID" value="NZ_JACYWE010000005.1"/>
</dbReference>
<evidence type="ECO:0000259" key="2">
    <source>
        <dbReference type="Pfam" id="PF02518"/>
    </source>
</evidence>
<feature type="transmembrane region" description="Helical" evidence="1">
    <location>
        <begin position="415"/>
        <end position="432"/>
    </location>
</feature>
<keyword evidence="1" id="KW-0812">Transmembrane</keyword>
<reference evidence="3" key="1">
    <citation type="submission" date="2020-09" db="EMBL/GenBank/DDBJ databases">
        <title>Hoyosella lacisalsi sp. nov., a halotolerant actinobacterium isolated from soil of Lake Gudzhirganskoe.</title>
        <authorList>
            <person name="Yang Q."/>
            <person name="Guo P.Y."/>
            <person name="Liu S.W."/>
            <person name="Li F.N."/>
            <person name="Sun C.H."/>
        </authorList>
    </citation>
    <scope>NUCLEOTIDE SEQUENCE</scope>
    <source>
        <strain evidence="3">G463</strain>
    </source>
</reference>
<feature type="transmembrane region" description="Helical" evidence="1">
    <location>
        <begin position="303"/>
        <end position="323"/>
    </location>
</feature>
<comment type="caution">
    <text evidence="3">The sequence shown here is derived from an EMBL/GenBank/DDBJ whole genome shotgun (WGS) entry which is preliminary data.</text>
</comment>
<dbReference type="InterPro" id="IPR036890">
    <property type="entry name" value="HATPase_C_sf"/>
</dbReference>
<feature type="transmembrane region" description="Helical" evidence="1">
    <location>
        <begin position="356"/>
        <end position="375"/>
    </location>
</feature>
<dbReference type="AlphaFoldDB" id="A0A927PLE9"/>
<keyword evidence="1" id="KW-0472">Membrane</keyword>
<feature type="domain" description="Histidine kinase/HSP90-like ATPase" evidence="2">
    <location>
        <begin position="151"/>
        <end position="244"/>
    </location>
</feature>
<keyword evidence="1" id="KW-1133">Transmembrane helix</keyword>
<evidence type="ECO:0000313" key="3">
    <source>
        <dbReference type="EMBL" id="MBD8506748.1"/>
    </source>
</evidence>
<dbReference type="EMBL" id="JACYWE010000005">
    <property type="protein sequence ID" value="MBD8506748.1"/>
    <property type="molecule type" value="Genomic_DNA"/>
</dbReference>
<evidence type="ECO:0000313" key="4">
    <source>
        <dbReference type="Proteomes" id="UP000642993"/>
    </source>
</evidence>
<dbReference type="InterPro" id="IPR003594">
    <property type="entry name" value="HATPase_dom"/>
</dbReference>
<accession>A0A927PLE9</accession>
<feature type="transmembrane region" description="Helical" evidence="1">
    <location>
        <begin position="382"/>
        <end position="399"/>
    </location>
</feature>